<feature type="compositionally biased region" description="Polar residues" evidence="1">
    <location>
        <begin position="479"/>
        <end position="498"/>
    </location>
</feature>
<keyword evidence="5" id="KW-1185">Reference proteome</keyword>
<gene>
    <name evidence="4" type="ORF">E1B28_000233</name>
</gene>
<feature type="transmembrane region" description="Helical" evidence="2">
    <location>
        <begin position="339"/>
        <end position="358"/>
    </location>
</feature>
<proteinExistence type="predicted"/>
<feature type="transmembrane region" description="Helical" evidence="2">
    <location>
        <begin position="406"/>
        <end position="422"/>
    </location>
</feature>
<dbReference type="SUPFAM" id="SSF69593">
    <property type="entry name" value="Glycerol-3-phosphate (1)-acyltransferase"/>
    <property type="match status" value="1"/>
</dbReference>
<dbReference type="Proteomes" id="UP001049176">
    <property type="component" value="Chromosome 1"/>
</dbReference>
<dbReference type="Pfam" id="PF01553">
    <property type="entry name" value="Acyltransferase"/>
    <property type="match status" value="1"/>
</dbReference>
<feature type="domain" description="Phospholipid/glycerol acyltransferase" evidence="3">
    <location>
        <begin position="45"/>
        <end position="177"/>
    </location>
</feature>
<evidence type="ECO:0000256" key="2">
    <source>
        <dbReference type="SAM" id="Phobius"/>
    </source>
</evidence>
<comment type="caution">
    <text evidence="4">The sequence shown here is derived from an EMBL/GenBank/DDBJ whole genome shotgun (WGS) entry which is preliminary data.</text>
</comment>
<dbReference type="RefSeq" id="XP_043014741.1">
    <property type="nucleotide sequence ID" value="XM_043146041.1"/>
</dbReference>
<keyword evidence="2" id="KW-0812">Transmembrane</keyword>
<evidence type="ECO:0000259" key="3">
    <source>
        <dbReference type="SMART" id="SM00563"/>
    </source>
</evidence>
<keyword evidence="2" id="KW-0472">Membrane</keyword>
<accession>A0A9P7V0U7</accession>
<feature type="region of interest" description="Disordered" evidence="1">
    <location>
        <begin position="473"/>
        <end position="501"/>
    </location>
</feature>
<dbReference type="SMART" id="SM00563">
    <property type="entry name" value="PlsC"/>
    <property type="match status" value="1"/>
</dbReference>
<dbReference type="PANTHER" id="PTHR31605">
    <property type="entry name" value="GLYCEROL-3-PHOSPHATE O-ACYLTRANSFERASE 1"/>
    <property type="match status" value="1"/>
</dbReference>
<dbReference type="InterPro" id="IPR052744">
    <property type="entry name" value="GPAT/DAPAT"/>
</dbReference>
<evidence type="ECO:0000313" key="5">
    <source>
        <dbReference type="Proteomes" id="UP001049176"/>
    </source>
</evidence>
<dbReference type="GO" id="GO:0016287">
    <property type="term" value="F:glycerone-phosphate O-acyltransferase activity"/>
    <property type="evidence" value="ECO:0007669"/>
    <property type="project" value="TreeGrafter"/>
</dbReference>
<evidence type="ECO:0000313" key="4">
    <source>
        <dbReference type="EMBL" id="KAG7098271.1"/>
    </source>
</evidence>
<name>A0A9P7V0U7_9AGAR</name>
<dbReference type="GO" id="GO:0008654">
    <property type="term" value="P:phospholipid biosynthetic process"/>
    <property type="evidence" value="ECO:0007669"/>
    <property type="project" value="TreeGrafter"/>
</dbReference>
<feature type="transmembrane region" description="Helical" evidence="2">
    <location>
        <begin position="379"/>
        <end position="400"/>
    </location>
</feature>
<protein>
    <recommendedName>
        <fullName evidence="3">Phospholipid/glycerol acyltransferase domain-containing protein</fullName>
    </recommendedName>
</protein>
<dbReference type="GeneID" id="66069309"/>
<dbReference type="PANTHER" id="PTHR31605:SF0">
    <property type="entry name" value="GLYCEROL-3-PHOSPHATE O-ACYLTRANSFERASE 1"/>
    <property type="match status" value="1"/>
</dbReference>
<dbReference type="CDD" id="cd07992">
    <property type="entry name" value="LPLAT_AAK14816-like"/>
    <property type="match status" value="1"/>
</dbReference>
<dbReference type="EMBL" id="CM032181">
    <property type="protein sequence ID" value="KAG7098271.1"/>
    <property type="molecule type" value="Genomic_DNA"/>
</dbReference>
<dbReference type="OrthoDB" id="1044435at2759"/>
<keyword evidence="2" id="KW-1133">Transmembrane helix</keyword>
<organism evidence="4 5">
    <name type="scientific">Marasmius oreades</name>
    <name type="common">fairy-ring Marasmius</name>
    <dbReference type="NCBI Taxonomy" id="181124"/>
    <lineage>
        <taxon>Eukaryota</taxon>
        <taxon>Fungi</taxon>
        <taxon>Dikarya</taxon>
        <taxon>Basidiomycota</taxon>
        <taxon>Agaricomycotina</taxon>
        <taxon>Agaricomycetes</taxon>
        <taxon>Agaricomycetidae</taxon>
        <taxon>Agaricales</taxon>
        <taxon>Marasmiineae</taxon>
        <taxon>Marasmiaceae</taxon>
        <taxon>Marasmius</taxon>
    </lineage>
</organism>
<evidence type="ECO:0000256" key="1">
    <source>
        <dbReference type="SAM" id="MobiDB-lite"/>
    </source>
</evidence>
<sequence>MSSSKSNDFFLLHRVIRYVSSRAALSFFTEVRVIGGENVPATGPLVVAATHHNMILDPAILSLGFPHQRILNYWSKASLFTNPIAKWFLVSTGNIPVDRKSKDRQILFKGTFGALAKGGAVALFPEGTSYTEPHIMQVKDGAAWAALEYTKYVEEQRKAGNSELEDVMVIPVAIVYTNKSKYRSSVIMEFGRPISMDPFREQFLSSTDGAPRLAVKRLTNKLESGLVEATINAPNWDTLYAARMVRDILWEGDKSIDLEEFVYISQTLVDLFATPDVTPNIVSVKRNLLEYYSLLQSTNLTNSVFSALPLPRSLDPNIPTPLPSRLYTLLIFIRDTLSALVRLPFFLFPLIVHLPVYIMGRLGARLVQDEEETQAQNKVVFGLLSMLMIYPATFFFLWALFWYTPIGAFLAAATLYLFAIYHDRMINDNYEHAKRFITAWRILIGVWAPKRWDLSLNALSQYTTPFIPKENPWIDKPKTSNSTQSRSDSHDSTASNSIRKIPSVLPPAPEIVLHKEPPVSTKPRRRPPTRRIMRHVLRARLEAIKALASFFEQLGRAGDRTKLKVKASRHLAQLYGGIDDNVFGGDKLEEVQGWRYASEVISFLQKRGAKIPSIKRNVAAHEEEWAALTSDGEDSPASTPHSS</sequence>
<dbReference type="InterPro" id="IPR002123">
    <property type="entry name" value="Plipid/glycerol_acylTrfase"/>
</dbReference>
<dbReference type="GO" id="GO:0004366">
    <property type="term" value="F:glycerol-3-phosphate O-acyltransferase activity"/>
    <property type="evidence" value="ECO:0007669"/>
    <property type="project" value="TreeGrafter"/>
</dbReference>
<dbReference type="AlphaFoldDB" id="A0A9P7V0U7"/>
<reference evidence="4" key="1">
    <citation type="journal article" date="2021" name="Genome Biol. Evol.">
        <title>The assembled and annotated genome of the fairy-ring fungus Marasmius oreades.</title>
        <authorList>
            <person name="Hiltunen M."/>
            <person name="Ament-Velasquez S.L."/>
            <person name="Johannesson H."/>
        </authorList>
    </citation>
    <scope>NUCLEOTIDE SEQUENCE</scope>
    <source>
        <strain evidence="4">03SP1</strain>
    </source>
</reference>
<dbReference type="KEGG" id="more:E1B28_000233"/>